<dbReference type="EMBL" id="CP009621">
    <property type="protein sequence ID" value="AKD04811.1"/>
    <property type="molecule type" value="Genomic_DNA"/>
</dbReference>
<organism evidence="1 2">
    <name type="scientific">Pontibacter korlensis</name>
    <dbReference type="NCBI Taxonomy" id="400092"/>
    <lineage>
        <taxon>Bacteria</taxon>
        <taxon>Pseudomonadati</taxon>
        <taxon>Bacteroidota</taxon>
        <taxon>Cytophagia</taxon>
        <taxon>Cytophagales</taxon>
        <taxon>Hymenobacteraceae</taxon>
        <taxon>Pontibacter</taxon>
    </lineage>
</organism>
<dbReference type="KEGG" id="pko:PKOR_19045"/>
<evidence type="ECO:0000313" key="1">
    <source>
        <dbReference type="EMBL" id="AKD04811.1"/>
    </source>
</evidence>
<sequence>MHVVGQESKAEAFTHFTDANVTFAASGLPSATSLKVLYRINATSGTSFSTETFTPPATPVAIAVPKDDHINYTFPDITVAGVLYRSTTVTAGSSTQTGPTNSYKLPNNGANTITGVYVASCIAPTIAAASQPANQITTYGNNVDPVFSVTPSGSVSGYQWQVLSTSMGATWSNIAGANSSSYTVTAPTVDMNGYQYRVVVSGCSTSVFSSAATLTVNPKGITAALANR</sequence>
<accession>A0A0E3UYW7</accession>
<dbReference type="OrthoDB" id="1121493at2"/>
<name>A0A0E3UYW7_9BACT</name>
<dbReference type="Proteomes" id="UP000033109">
    <property type="component" value="Chromosome"/>
</dbReference>
<dbReference type="HOGENOM" id="CLU_1213924_0_0_10"/>
<dbReference type="Gene3D" id="2.60.40.2700">
    <property type="match status" value="1"/>
</dbReference>
<proteinExistence type="predicted"/>
<dbReference type="PATRIC" id="fig|400092.3.peg.4165"/>
<reference evidence="1 2" key="1">
    <citation type="journal article" date="2015" name="Sci. Rep.">
        <title>Unraveling adaptation of Pontibacter korlensis to radiation and infertility in desert through complete genome and comparative transcriptomic analysis.</title>
        <authorList>
            <person name="Dai J."/>
            <person name="Dai W."/>
            <person name="Qiu C."/>
            <person name="Yang Z."/>
            <person name="Zhang Y."/>
            <person name="Zhou M."/>
            <person name="Zhang L."/>
            <person name="Fang C."/>
            <person name="Gao Q."/>
            <person name="Yang Q."/>
            <person name="Li X."/>
            <person name="Wang Z."/>
            <person name="Wang Z."/>
            <person name="Jia Z."/>
            <person name="Chen X."/>
        </authorList>
    </citation>
    <scope>NUCLEOTIDE SEQUENCE [LARGE SCALE GENOMIC DNA]</scope>
    <source>
        <strain evidence="1 2">X14-1T</strain>
    </source>
</reference>
<dbReference type="RefSeq" id="WP_046312783.1">
    <property type="nucleotide sequence ID" value="NZ_CBCSCY010000011.1"/>
</dbReference>
<protein>
    <submittedName>
        <fullName evidence="1">Uncharacterized protein</fullName>
    </submittedName>
</protein>
<gene>
    <name evidence="1" type="ORF">PKOR_19045</name>
</gene>
<keyword evidence="2" id="KW-1185">Reference proteome</keyword>
<evidence type="ECO:0000313" key="2">
    <source>
        <dbReference type="Proteomes" id="UP000033109"/>
    </source>
</evidence>
<dbReference type="STRING" id="400092.PKOR_19045"/>
<dbReference type="AlphaFoldDB" id="A0A0E3UYW7"/>